<feature type="binding site" evidence="9">
    <location>
        <position position="106"/>
    </location>
    <ligand>
        <name>NAD(+)</name>
        <dbReference type="ChEBI" id="CHEBI:57540"/>
    </ligand>
</feature>
<feature type="domain" description="Lactate/malate dehydrogenase N-terminal" evidence="10">
    <location>
        <begin position="15"/>
        <end position="152"/>
    </location>
</feature>
<dbReference type="Gene3D" id="3.40.50.720">
    <property type="entry name" value="NAD(P)-binding Rossmann-like Domain"/>
    <property type="match status" value="1"/>
</dbReference>
<evidence type="ECO:0000256" key="2">
    <source>
        <dbReference type="ARBA" id="ARBA00006054"/>
    </source>
</evidence>
<proteinExistence type="inferred from homology"/>
<dbReference type="Proteomes" id="UP000226079">
    <property type="component" value="Unassembled WGS sequence"/>
</dbReference>
<feature type="domain" description="Lactate/malate dehydrogenase C-terminal" evidence="11">
    <location>
        <begin position="156"/>
        <end position="321"/>
    </location>
</feature>
<dbReference type="GO" id="GO:0006096">
    <property type="term" value="P:glycolytic process"/>
    <property type="evidence" value="ECO:0007669"/>
    <property type="project" value="UniProtKB-UniRule"/>
</dbReference>
<evidence type="ECO:0000256" key="9">
    <source>
        <dbReference type="PIRSR" id="PIRSR000102-3"/>
    </source>
</evidence>
<gene>
    <name evidence="7" type="primary">ldh</name>
    <name evidence="12" type="ORF">ATK74_2720</name>
</gene>
<feature type="binding site" evidence="7">
    <location>
        <position position="242"/>
    </location>
    <ligand>
        <name>substrate</name>
    </ligand>
</feature>
<dbReference type="GO" id="GO:0006089">
    <property type="term" value="P:lactate metabolic process"/>
    <property type="evidence" value="ECO:0007669"/>
    <property type="project" value="TreeGrafter"/>
</dbReference>
<keyword evidence="13" id="KW-1185">Reference proteome</keyword>
<dbReference type="SUPFAM" id="SSF56327">
    <property type="entry name" value="LDH C-terminal domain-like"/>
    <property type="match status" value="1"/>
</dbReference>
<comment type="subcellular location">
    <subcellularLocation>
        <location evidence="7">Cytoplasm</location>
    </subcellularLocation>
</comment>
<evidence type="ECO:0000259" key="10">
    <source>
        <dbReference type="Pfam" id="PF00056"/>
    </source>
</evidence>
<feature type="binding site" evidence="7 9">
    <location>
        <begin position="129"/>
        <end position="131"/>
    </location>
    <ligand>
        <name>NAD(+)</name>
        <dbReference type="ChEBI" id="CHEBI:57540"/>
    </ligand>
</feature>
<dbReference type="HAMAP" id="MF_00488">
    <property type="entry name" value="Lactate_dehydrog"/>
    <property type="match status" value="1"/>
</dbReference>
<dbReference type="InterPro" id="IPR011304">
    <property type="entry name" value="L-lactate_DH"/>
</dbReference>
<organism evidence="12 13">
    <name type="scientific">Propionicimonas paludicola</name>
    <dbReference type="NCBI Taxonomy" id="185243"/>
    <lineage>
        <taxon>Bacteria</taxon>
        <taxon>Bacillati</taxon>
        <taxon>Actinomycetota</taxon>
        <taxon>Actinomycetes</taxon>
        <taxon>Propionibacteriales</taxon>
        <taxon>Nocardioidaceae</taxon>
        <taxon>Propionicimonas</taxon>
    </lineage>
</organism>
<evidence type="ECO:0000256" key="7">
    <source>
        <dbReference type="HAMAP-Rule" id="MF_00488"/>
    </source>
</evidence>
<feature type="binding site" evidence="7">
    <location>
        <position position="93"/>
    </location>
    <ligand>
        <name>substrate</name>
    </ligand>
</feature>
<keyword evidence="7" id="KW-0597">Phosphoprotein</keyword>
<dbReference type="InterPro" id="IPR015955">
    <property type="entry name" value="Lactate_DH/Glyco_Ohase_4_C"/>
</dbReference>
<comment type="function">
    <text evidence="7">Catalyzes the conversion of lactate to pyruvate.</text>
</comment>
<dbReference type="PROSITE" id="PS00064">
    <property type="entry name" value="L_LDH"/>
    <property type="match status" value="1"/>
</dbReference>
<evidence type="ECO:0000259" key="11">
    <source>
        <dbReference type="Pfam" id="PF02866"/>
    </source>
</evidence>
<protein>
    <recommendedName>
        <fullName evidence="3 7">L-lactate dehydrogenase</fullName>
        <shortName evidence="7">L-LDH</shortName>
        <ecNumber evidence="3 7">1.1.1.27</ecNumber>
    </recommendedName>
</protein>
<dbReference type="InterPro" id="IPR001557">
    <property type="entry name" value="L-lactate/malate_DH"/>
</dbReference>
<evidence type="ECO:0000256" key="6">
    <source>
        <dbReference type="ARBA" id="ARBA00049258"/>
    </source>
</evidence>
<dbReference type="NCBIfam" id="TIGR01771">
    <property type="entry name" value="L-LDH-NAD"/>
    <property type="match status" value="1"/>
</dbReference>
<feature type="binding site" evidence="7">
    <location>
        <begin position="131"/>
        <end position="134"/>
    </location>
    <ligand>
        <name>substrate</name>
    </ligand>
</feature>
<evidence type="ECO:0000256" key="5">
    <source>
        <dbReference type="ARBA" id="ARBA00023027"/>
    </source>
</evidence>
<dbReference type="InterPro" id="IPR018177">
    <property type="entry name" value="L-lactate_DH_AS"/>
</dbReference>
<dbReference type="PANTHER" id="PTHR43128">
    <property type="entry name" value="L-2-HYDROXYCARBOXYLATE DEHYDROGENASE (NAD(P)(+))"/>
    <property type="match status" value="1"/>
</dbReference>
<keyword evidence="5 7" id="KW-0520">NAD</keyword>
<dbReference type="InterPro" id="IPR022383">
    <property type="entry name" value="Lactate/malate_DH_C"/>
</dbReference>
<comment type="caution">
    <text evidence="12">The sequence shown here is derived from an EMBL/GenBank/DDBJ whole genome shotgun (WGS) entry which is preliminary data.</text>
</comment>
<dbReference type="PANTHER" id="PTHR43128:SF16">
    <property type="entry name" value="L-LACTATE DEHYDROGENASE"/>
    <property type="match status" value="1"/>
</dbReference>
<dbReference type="Pfam" id="PF00056">
    <property type="entry name" value="Ldh_1_N"/>
    <property type="match status" value="1"/>
</dbReference>
<feature type="binding site" evidence="7">
    <location>
        <position position="24"/>
    </location>
    <ligand>
        <name>NAD(+)</name>
        <dbReference type="ChEBI" id="CHEBI:57540"/>
    </ligand>
</feature>
<dbReference type="Pfam" id="PF02866">
    <property type="entry name" value="Ldh_1_C"/>
    <property type="match status" value="1"/>
</dbReference>
<dbReference type="GO" id="GO:0004459">
    <property type="term" value="F:L-lactate dehydrogenase (NAD+) activity"/>
    <property type="evidence" value="ECO:0007669"/>
    <property type="project" value="UniProtKB-UniRule"/>
</dbReference>
<comment type="activity regulation">
    <text evidence="7">Allosterically activated by fructose 1,6-bisphosphate (FBP).</text>
</comment>
<comment type="catalytic activity">
    <reaction evidence="6 7">
        <text>(S)-lactate + NAD(+) = pyruvate + NADH + H(+)</text>
        <dbReference type="Rhea" id="RHEA:23444"/>
        <dbReference type="ChEBI" id="CHEBI:15361"/>
        <dbReference type="ChEBI" id="CHEBI:15378"/>
        <dbReference type="ChEBI" id="CHEBI:16651"/>
        <dbReference type="ChEBI" id="CHEBI:57540"/>
        <dbReference type="ChEBI" id="CHEBI:57945"/>
        <dbReference type="EC" id="1.1.1.27"/>
    </reaction>
</comment>
<name>A0A2A9CX37_9ACTN</name>
<keyword evidence="7" id="KW-0963">Cytoplasm</keyword>
<evidence type="ECO:0000313" key="12">
    <source>
        <dbReference type="EMBL" id="PFG18139.1"/>
    </source>
</evidence>
<feature type="binding site" evidence="7">
    <location>
        <position position="179"/>
    </location>
    <ligand>
        <name>beta-D-fructose 1,6-bisphosphate</name>
        <dbReference type="ChEBI" id="CHEBI:32966"/>
        <note>allosteric activator</note>
    </ligand>
</feature>
<feature type="binding site" evidence="7">
    <location>
        <begin position="90"/>
        <end position="91"/>
    </location>
    <ligand>
        <name>NAD(+)</name>
        <dbReference type="ChEBI" id="CHEBI:57540"/>
    </ligand>
</feature>
<dbReference type="PRINTS" id="PR00086">
    <property type="entry name" value="LLDHDRGNASE"/>
</dbReference>
<sequence>MTAASVESFNLANSKLTVVGAGSVGTSIAYAALIRGSARQIALYDIDAKKVEAEVHDLAHGTQFTPTSVVTGGADIAVAKDSSVIIITAGARQKPGQTRLELAGVNAEIMTKLVPDLLEQAPNAVLVLVTNPCDVLTVVAQKVSDLPYGRVLSTGTLLDTSRLRWAIAQRAGVSLSNVHAAMLGEHGDTEFPIWSSASIAQIPIRGWTDPAGERIFTEEVLATVAYNTVHAAYEIIEGKGATNYAIGLAGARLVEAILKDQRKIWPLSSVLTDYRGVSGVALSVPSLVGPSGIERTFEFPMDAHEISLLNKSAAAIRATLNAIGF</sequence>
<dbReference type="RefSeq" id="WP_098461513.1">
    <property type="nucleotide sequence ID" value="NZ_PDJC01000001.1"/>
</dbReference>
<comment type="caution">
    <text evidence="7">Lacks conserved residue(s) required for the propagation of feature annotation.</text>
</comment>
<feature type="binding site" evidence="7">
    <location>
        <position position="164"/>
    </location>
    <ligand>
        <name>beta-D-fructose 1,6-bisphosphate</name>
        <dbReference type="ChEBI" id="CHEBI:32966"/>
        <note>allosteric activator</note>
    </ligand>
</feature>
<evidence type="ECO:0000256" key="8">
    <source>
        <dbReference type="PIRSR" id="PIRSR000102-1"/>
    </source>
</evidence>
<feature type="binding site" evidence="7">
    <location>
        <begin position="159"/>
        <end position="162"/>
    </location>
    <ligand>
        <name>substrate</name>
    </ligand>
</feature>
<dbReference type="OrthoDB" id="9802969at2"/>
<dbReference type="InterPro" id="IPR036291">
    <property type="entry name" value="NAD(P)-bd_dom_sf"/>
</dbReference>
<comment type="similarity">
    <text evidence="2 7">Belongs to the LDH/MDH superfamily. LDH family.</text>
</comment>
<evidence type="ECO:0000256" key="4">
    <source>
        <dbReference type="ARBA" id="ARBA00023002"/>
    </source>
</evidence>
<feature type="binding site" evidence="7">
    <location>
        <position position="50"/>
    </location>
    <ligand>
        <name>NAD(+)</name>
        <dbReference type="ChEBI" id="CHEBI:57540"/>
    </ligand>
</feature>
<keyword evidence="4 7" id="KW-0560">Oxidoreductase</keyword>
<dbReference type="Gene3D" id="3.90.110.10">
    <property type="entry name" value="Lactate dehydrogenase/glycoside hydrolase, family 4, C-terminal"/>
    <property type="match status" value="1"/>
</dbReference>
<dbReference type="GO" id="GO:0005737">
    <property type="term" value="C:cytoplasm"/>
    <property type="evidence" value="ECO:0007669"/>
    <property type="project" value="UniProtKB-SubCell"/>
</dbReference>
<dbReference type="EMBL" id="PDJC01000001">
    <property type="protein sequence ID" value="PFG18139.1"/>
    <property type="molecule type" value="Genomic_DNA"/>
</dbReference>
<comment type="pathway">
    <text evidence="1 7">Fermentation; pyruvate fermentation to lactate; (S)-lactate from pyruvate: step 1/1.</text>
</comment>
<evidence type="ECO:0000313" key="13">
    <source>
        <dbReference type="Proteomes" id="UP000226079"/>
    </source>
</evidence>
<accession>A0A2A9CX37</accession>
<dbReference type="SUPFAM" id="SSF51735">
    <property type="entry name" value="NAD(P)-binding Rossmann-fold domains"/>
    <property type="match status" value="1"/>
</dbReference>
<feature type="modified residue" description="Phosphotyrosine" evidence="7">
    <location>
        <position position="233"/>
    </location>
</feature>
<dbReference type="PIRSF" id="PIRSF000102">
    <property type="entry name" value="Lac_mal_DH"/>
    <property type="match status" value="1"/>
</dbReference>
<feature type="binding site" evidence="7">
    <location>
        <position position="154"/>
    </location>
    <ligand>
        <name>NAD(+)</name>
        <dbReference type="ChEBI" id="CHEBI:57540"/>
    </ligand>
</feature>
<feature type="binding site" evidence="7 9">
    <location>
        <position position="45"/>
    </location>
    <ligand>
        <name>NAD(+)</name>
        <dbReference type="ChEBI" id="CHEBI:57540"/>
    </ligand>
</feature>
<comment type="subunit">
    <text evidence="7">Homotetramer.</text>
</comment>
<dbReference type="EC" id="1.1.1.27" evidence="3 7"/>
<evidence type="ECO:0000256" key="3">
    <source>
        <dbReference type="ARBA" id="ARBA00012967"/>
    </source>
</evidence>
<dbReference type="InterPro" id="IPR001236">
    <property type="entry name" value="Lactate/malate_DH_N"/>
</dbReference>
<keyword evidence="7" id="KW-0021">Allosteric enzyme</keyword>
<dbReference type="UniPathway" id="UPA00554">
    <property type="reaction ID" value="UER00611"/>
</dbReference>
<dbReference type="AlphaFoldDB" id="A0A2A9CX37"/>
<feature type="binding site" evidence="9">
    <location>
        <begin position="20"/>
        <end position="25"/>
    </location>
    <ligand>
        <name>NAD(+)</name>
        <dbReference type="ChEBI" id="CHEBI:57540"/>
    </ligand>
</feature>
<feature type="binding site" evidence="7">
    <location>
        <position position="99"/>
    </location>
    <ligand>
        <name>substrate</name>
    </ligand>
</feature>
<reference evidence="12 13" key="1">
    <citation type="submission" date="2017-10" db="EMBL/GenBank/DDBJ databases">
        <title>Sequencing the genomes of 1000 actinobacteria strains.</title>
        <authorList>
            <person name="Klenk H.-P."/>
        </authorList>
    </citation>
    <scope>NUCLEOTIDE SEQUENCE [LARGE SCALE GENOMIC DNA]</scope>
    <source>
        <strain evidence="12 13">DSM 15597</strain>
    </source>
</reference>
<evidence type="ECO:0000256" key="1">
    <source>
        <dbReference type="ARBA" id="ARBA00004843"/>
    </source>
</evidence>
<feature type="active site" description="Proton acceptor" evidence="7 8">
    <location>
        <position position="186"/>
    </location>
</feature>